<dbReference type="Proteomes" id="UP000093044">
    <property type="component" value="Chromosome"/>
</dbReference>
<evidence type="ECO:0000313" key="5">
    <source>
        <dbReference type="EMBL" id="ANZ44615.1"/>
    </source>
</evidence>
<dbReference type="PANTHER" id="PTHR30308">
    <property type="entry name" value="TMRNA-BINDING COMPONENT OF TRANS-TRANSLATION TAGGING COMPLEX"/>
    <property type="match status" value="1"/>
</dbReference>
<dbReference type="CDD" id="cd09294">
    <property type="entry name" value="SmpB"/>
    <property type="match status" value="1"/>
</dbReference>
<keyword evidence="1 3" id="KW-0963">Cytoplasm</keyword>
<sequence length="164" mass="18885">MPLEVRIVPEDKTVAQNRKARHEYFIIDSFETGIVLSGTEIKSIREGRANLKDGFASVEGGELWLHNVHISPYEKGTIYNKDPLRPRKLLVHKTEIRRLLEKTREKGFTLVPLKIYLKEGKRAKVELAVAKGKQLHDKRDSAAERDAAREIERAVRRKGRGEDY</sequence>
<dbReference type="Pfam" id="PF01668">
    <property type="entry name" value="SmpB"/>
    <property type="match status" value="1"/>
</dbReference>
<evidence type="ECO:0000256" key="4">
    <source>
        <dbReference type="SAM" id="MobiDB-lite"/>
    </source>
</evidence>
<organism evidence="5 6">
    <name type="scientific">Cloacibacillus porcorum</name>
    <dbReference type="NCBI Taxonomy" id="1197717"/>
    <lineage>
        <taxon>Bacteria</taxon>
        <taxon>Thermotogati</taxon>
        <taxon>Synergistota</taxon>
        <taxon>Synergistia</taxon>
        <taxon>Synergistales</taxon>
        <taxon>Synergistaceae</taxon>
        <taxon>Cloacibacillus</taxon>
    </lineage>
</organism>
<keyword evidence="2 3" id="KW-0694">RNA-binding</keyword>
<dbReference type="AlphaFoldDB" id="A0A1B2I3Q8"/>
<dbReference type="NCBIfam" id="NF003843">
    <property type="entry name" value="PRK05422.1"/>
    <property type="match status" value="1"/>
</dbReference>
<dbReference type="InterPro" id="IPR000037">
    <property type="entry name" value="SsrA-bd_prot"/>
</dbReference>
<dbReference type="InterPro" id="IPR023620">
    <property type="entry name" value="SmpB"/>
</dbReference>
<comment type="subcellular location">
    <subcellularLocation>
        <location evidence="3">Cytoplasm</location>
    </subcellularLocation>
    <text evidence="3">The tmRNA-SmpB complex associates with stalled 70S ribosomes.</text>
</comment>
<dbReference type="KEGG" id="cpor:BED41_05635"/>
<dbReference type="GO" id="GO:0005829">
    <property type="term" value="C:cytosol"/>
    <property type="evidence" value="ECO:0007669"/>
    <property type="project" value="TreeGrafter"/>
</dbReference>
<gene>
    <name evidence="3" type="primary">smpB</name>
    <name evidence="5" type="ORF">BED41_05635</name>
</gene>
<accession>A0A1B2I3Q8</accession>
<evidence type="ECO:0000256" key="1">
    <source>
        <dbReference type="ARBA" id="ARBA00022490"/>
    </source>
</evidence>
<reference evidence="5" key="1">
    <citation type="submission" date="2016-08" db="EMBL/GenBank/DDBJ databases">
        <title>Complete genome of Cloacibacillus porcorum.</title>
        <authorList>
            <person name="Looft T."/>
            <person name="Bayles D.O."/>
            <person name="Alt D.P."/>
        </authorList>
    </citation>
    <scope>NUCLEOTIDE SEQUENCE [LARGE SCALE GENOMIC DNA]</scope>
    <source>
        <strain evidence="5">CL-84</strain>
    </source>
</reference>
<protein>
    <recommendedName>
        <fullName evidence="3">SsrA-binding protein</fullName>
    </recommendedName>
    <alternativeName>
        <fullName evidence="3">Small protein B</fullName>
    </alternativeName>
</protein>
<dbReference type="HAMAP" id="MF_00023">
    <property type="entry name" value="SmpB"/>
    <property type="match status" value="1"/>
</dbReference>
<dbReference type="PANTHER" id="PTHR30308:SF2">
    <property type="entry name" value="SSRA-BINDING PROTEIN"/>
    <property type="match status" value="1"/>
</dbReference>
<comment type="function">
    <text evidence="3">Required for rescue of stalled ribosomes mediated by trans-translation. Binds to transfer-messenger RNA (tmRNA), required for stable association of tmRNA with ribosomes. tmRNA and SmpB together mimic tRNA shape, replacing the anticodon stem-loop with SmpB. tmRNA is encoded by the ssrA gene; the 2 termini fold to resemble tRNA(Ala) and it encodes a 'tag peptide', a short internal open reading frame. During trans-translation Ala-aminoacylated tmRNA acts like a tRNA, entering the A-site of stalled ribosomes, displacing the stalled mRNA. The ribosome then switches to translate the ORF on the tmRNA; the nascent peptide is terminated with the 'tag peptide' encoded by the tmRNA and targeted for degradation. The ribosome is freed to recommence translation, which seems to be the essential function of trans-translation.</text>
</comment>
<dbReference type="Gene3D" id="2.40.280.10">
    <property type="match status" value="1"/>
</dbReference>
<dbReference type="SUPFAM" id="SSF74982">
    <property type="entry name" value="Small protein B (SmpB)"/>
    <property type="match status" value="1"/>
</dbReference>
<feature type="region of interest" description="Disordered" evidence="4">
    <location>
        <begin position="134"/>
        <end position="164"/>
    </location>
</feature>
<name>A0A1B2I3Q8_9BACT</name>
<proteinExistence type="inferred from homology"/>
<dbReference type="EMBL" id="CP016757">
    <property type="protein sequence ID" value="ANZ44615.1"/>
    <property type="molecule type" value="Genomic_DNA"/>
</dbReference>
<evidence type="ECO:0000313" key="6">
    <source>
        <dbReference type="Proteomes" id="UP000093044"/>
    </source>
</evidence>
<dbReference type="RefSeq" id="WP_066743924.1">
    <property type="nucleotide sequence ID" value="NZ_CALCLR010000084.1"/>
</dbReference>
<evidence type="ECO:0000256" key="3">
    <source>
        <dbReference type="HAMAP-Rule" id="MF_00023"/>
    </source>
</evidence>
<comment type="similarity">
    <text evidence="3">Belongs to the SmpB family.</text>
</comment>
<evidence type="ECO:0000256" key="2">
    <source>
        <dbReference type="ARBA" id="ARBA00022884"/>
    </source>
</evidence>
<dbReference type="GO" id="GO:0003723">
    <property type="term" value="F:RNA binding"/>
    <property type="evidence" value="ECO:0007669"/>
    <property type="project" value="UniProtKB-UniRule"/>
</dbReference>
<dbReference type="STRING" id="1197717.BED41_05635"/>
<dbReference type="GO" id="GO:0070929">
    <property type="term" value="P:trans-translation"/>
    <property type="evidence" value="ECO:0007669"/>
    <property type="project" value="UniProtKB-UniRule"/>
</dbReference>
<dbReference type="InterPro" id="IPR020081">
    <property type="entry name" value="SsrA-bd_prot_CS"/>
</dbReference>
<dbReference type="NCBIfam" id="TIGR00086">
    <property type="entry name" value="smpB"/>
    <property type="match status" value="1"/>
</dbReference>
<dbReference type="PROSITE" id="PS01317">
    <property type="entry name" value="SSRP"/>
    <property type="match status" value="1"/>
</dbReference>
<keyword evidence="6" id="KW-1185">Reference proteome</keyword>
<dbReference type="GeneID" id="83057334"/>
<dbReference type="GO" id="GO:0070930">
    <property type="term" value="P:trans-translation-dependent protein tagging"/>
    <property type="evidence" value="ECO:0007669"/>
    <property type="project" value="TreeGrafter"/>
</dbReference>